<protein>
    <submittedName>
        <fullName evidence="2">Uncharacterized protein</fullName>
    </submittedName>
</protein>
<name>A0ABW1WI14_9BACL</name>
<dbReference type="RefSeq" id="WP_253076548.1">
    <property type="nucleotide sequence ID" value="NZ_JAMXWN010000009.1"/>
</dbReference>
<keyword evidence="3" id="KW-1185">Reference proteome</keyword>
<evidence type="ECO:0000313" key="2">
    <source>
        <dbReference type="EMBL" id="MFC6386973.1"/>
    </source>
</evidence>
<organism evidence="2 3">
    <name type="scientific">Sporolactobacillus kofuensis</name>
    <dbReference type="NCBI Taxonomy" id="269672"/>
    <lineage>
        <taxon>Bacteria</taxon>
        <taxon>Bacillati</taxon>
        <taxon>Bacillota</taxon>
        <taxon>Bacilli</taxon>
        <taxon>Bacillales</taxon>
        <taxon>Sporolactobacillaceae</taxon>
        <taxon>Sporolactobacillus</taxon>
    </lineage>
</organism>
<sequence length="72" mass="8233">MVESFLQLFVCYGIIGLIMGSMLGIFPFWHAWKTKHFAAFVLLIIAWLPISMLTLLCAPIANWFHVTQDGDF</sequence>
<dbReference type="EMBL" id="JBHSTQ010000009">
    <property type="protein sequence ID" value="MFC6386973.1"/>
    <property type="molecule type" value="Genomic_DNA"/>
</dbReference>
<feature type="transmembrane region" description="Helical" evidence="1">
    <location>
        <begin position="6"/>
        <end position="28"/>
    </location>
</feature>
<reference evidence="3" key="1">
    <citation type="journal article" date="2019" name="Int. J. Syst. Evol. Microbiol.">
        <title>The Global Catalogue of Microorganisms (GCM) 10K type strain sequencing project: providing services to taxonomists for standard genome sequencing and annotation.</title>
        <authorList>
            <consortium name="The Broad Institute Genomics Platform"/>
            <consortium name="The Broad Institute Genome Sequencing Center for Infectious Disease"/>
            <person name="Wu L."/>
            <person name="Ma J."/>
        </authorList>
    </citation>
    <scope>NUCLEOTIDE SEQUENCE [LARGE SCALE GENOMIC DNA]</scope>
    <source>
        <strain evidence="3">CCUG 42001</strain>
    </source>
</reference>
<accession>A0ABW1WI14</accession>
<keyword evidence="1" id="KW-0472">Membrane</keyword>
<feature type="transmembrane region" description="Helical" evidence="1">
    <location>
        <begin position="40"/>
        <end position="64"/>
    </location>
</feature>
<comment type="caution">
    <text evidence="2">The sequence shown here is derived from an EMBL/GenBank/DDBJ whole genome shotgun (WGS) entry which is preliminary data.</text>
</comment>
<evidence type="ECO:0000256" key="1">
    <source>
        <dbReference type="SAM" id="Phobius"/>
    </source>
</evidence>
<gene>
    <name evidence="2" type="ORF">ACFP7A_10195</name>
</gene>
<proteinExistence type="predicted"/>
<keyword evidence="1" id="KW-1133">Transmembrane helix</keyword>
<keyword evidence="1" id="KW-0812">Transmembrane</keyword>
<dbReference type="Proteomes" id="UP001596267">
    <property type="component" value="Unassembled WGS sequence"/>
</dbReference>
<evidence type="ECO:0000313" key="3">
    <source>
        <dbReference type="Proteomes" id="UP001596267"/>
    </source>
</evidence>